<proteinExistence type="predicted"/>
<sequence length="76" mass="9004">MIWEWLAGKDYYCITPKKWLRVSFPPRKPHLKPGIIILTRHQTSLVRTPLLEIESLIRLVWGLKLSQLWKSPIVLT</sequence>
<gene>
    <name evidence="1" type="ORF">FIBSPDRAFT_875240</name>
</gene>
<evidence type="ECO:0000313" key="2">
    <source>
        <dbReference type="Proteomes" id="UP000076532"/>
    </source>
</evidence>
<evidence type="ECO:0000313" key="1">
    <source>
        <dbReference type="EMBL" id="KZP07719.1"/>
    </source>
</evidence>
<dbReference type="AlphaFoldDB" id="A0A165WLA0"/>
<accession>A0A165WLA0</accession>
<dbReference type="Proteomes" id="UP000076532">
    <property type="component" value="Unassembled WGS sequence"/>
</dbReference>
<name>A0A165WLA0_9AGAM</name>
<keyword evidence="2" id="KW-1185">Reference proteome</keyword>
<organism evidence="1 2">
    <name type="scientific">Athelia psychrophila</name>
    <dbReference type="NCBI Taxonomy" id="1759441"/>
    <lineage>
        <taxon>Eukaryota</taxon>
        <taxon>Fungi</taxon>
        <taxon>Dikarya</taxon>
        <taxon>Basidiomycota</taxon>
        <taxon>Agaricomycotina</taxon>
        <taxon>Agaricomycetes</taxon>
        <taxon>Agaricomycetidae</taxon>
        <taxon>Atheliales</taxon>
        <taxon>Atheliaceae</taxon>
        <taxon>Athelia</taxon>
    </lineage>
</organism>
<protein>
    <submittedName>
        <fullName evidence="1">Uncharacterized protein</fullName>
    </submittedName>
</protein>
<reference evidence="1 2" key="1">
    <citation type="journal article" date="2016" name="Mol. Biol. Evol.">
        <title>Comparative Genomics of Early-Diverging Mushroom-Forming Fungi Provides Insights into the Origins of Lignocellulose Decay Capabilities.</title>
        <authorList>
            <person name="Nagy L.G."/>
            <person name="Riley R."/>
            <person name="Tritt A."/>
            <person name="Adam C."/>
            <person name="Daum C."/>
            <person name="Floudas D."/>
            <person name="Sun H."/>
            <person name="Yadav J.S."/>
            <person name="Pangilinan J."/>
            <person name="Larsson K.H."/>
            <person name="Matsuura K."/>
            <person name="Barry K."/>
            <person name="Labutti K."/>
            <person name="Kuo R."/>
            <person name="Ohm R.A."/>
            <person name="Bhattacharya S.S."/>
            <person name="Shirouzu T."/>
            <person name="Yoshinaga Y."/>
            <person name="Martin F.M."/>
            <person name="Grigoriev I.V."/>
            <person name="Hibbett D.S."/>
        </authorList>
    </citation>
    <scope>NUCLEOTIDE SEQUENCE [LARGE SCALE GENOMIC DNA]</scope>
    <source>
        <strain evidence="1 2">CBS 109695</strain>
    </source>
</reference>
<dbReference type="EMBL" id="KV417742">
    <property type="protein sequence ID" value="KZP07719.1"/>
    <property type="molecule type" value="Genomic_DNA"/>
</dbReference>